<name>A0ABW0I1G0_9BACL</name>
<dbReference type="PROSITE" id="PS01124">
    <property type="entry name" value="HTH_ARAC_FAMILY_2"/>
    <property type="match status" value="1"/>
</dbReference>
<evidence type="ECO:0000313" key="5">
    <source>
        <dbReference type="EMBL" id="MFC5406246.1"/>
    </source>
</evidence>
<evidence type="ECO:0000313" key="6">
    <source>
        <dbReference type="Proteomes" id="UP001596113"/>
    </source>
</evidence>
<reference evidence="6" key="1">
    <citation type="journal article" date="2019" name="Int. J. Syst. Evol. Microbiol.">
        <title>The Global Catalogue of Microorganisms (GCM) 10K type strain sequencing project: providing services to taxonomists for standard genome sequencing and annotation.</title>
        <authorList>
            <consortium name="The Broad Institute Genomics Platform"/>
            <consortium name="The Broad Institute Genome Sequencing Center for Infectious Disease"/>
            <person name="Wu L."/>
            <person name="Ma J."/>
        </authorList>
    </citation>
    <scope>NUCLEOTIDE SEQUENCE [LARGE SCALE GENOMIC DNA]</scope>
    <source>
        <strain evidence="6">CGMCC 1.18575</strain>
    </source>
</reference>
<dbReference type="Gene3D" id="1.10.10.60">
    <property type="entry name" value="Homeodomain-like"/>
    <property type="match status" value="2"/>
</dbReference>
<dbReference type="InterPro" id="IPR020449">
    <property type="entry name" value="Tscrpt_reg_AraC-type_HTH"/>
</dbReference>
<dbReference type="EMBL" id="JBHSMI010000052">
    <property type="protein sequence ID" value="MFC5406246.1"/>
    <property type="molecule type" value="Genomic_DNA"/>
</dbReference>
<dbReference type="Proteomes" id="UP001596113">
    <property type="component" value="Unassembled WGS sequence"/>
</dbReference>
<evidence type="ECO:0000256" key="3">
    <source>
        <dbReference type="ARBA" id="ARBA00023163"/>
    </source>
</evidence>
<keyword evidence="3" id="KW-0804">Transcription</keyword>
<protein>
    <submittedName>
        <fullName evidence="5">AraC family transcriptional regulator</fullName>
    </submittedName>
</protein>
<dbReference type="SUPFAM" id="SSF51215">
    <property type="entry name" value="Regulatory protein AraC"/>
    <property type="match status" value="1"/>
</dbReference>
<dbReference type="SUPFAM" id="SSF46689">
    <property type="entry name" value="Homeodomain-like"/>
    <property type="match status" value="1"/>
</dbReference>
<evidence type="ECO:0000259" key="4">
    <source>
        <dbReference type="PROSITE" id="PS01124"/>
    </source>
</evidence>
<gene>
    <name evidence="5" type="ORF">ACFPOF_26190</name>
</gene>
<dbReference type="PROSITE" id="PS00041">
    <property type="entry name" value="HTH_ARAC_FAMILY_1"/>
    <property type="match status" value="1"/>
</dbReference>
<dbReference type="SMART" id="SM00342">
    <property type="entry name" value="HTH_ARAC"/>
    <property type="match status" value="1"/>
</dbReference>
<dbReference type="InterPro" id="IPR018062">
    <property type="entry name" value="HTH_AraC-typ_CS"/>
</dbReference>
<feature type="domain" description="HTH araC/xylS-type" evidence="4">
    <location>
        <begin position="209"/>
        <end position="307"/>
    </location>
</feature>
<evidence type="ECO:0000256" key="1">
    <source>
        <dbReference type="ARBA" id="ARBA00023015"/>
    </source>
</evidence>
<dbReference type="InterPro" id="IPR037923">
    <property type="entry name" value="HTH-like"/>
</dbReference>
<keyword evidence="6" id="KW-1185">Reference proteome</keyword>
<keyword evidence="1" id="KW-0805">Transcription regulation</keyword>
<dbReference type="PANTHER" id="PTHR43280:SF2">
    <property type="entry name" value="HTH-TYPE TRANSCRIPTIONAL REGULATOR EXSA"/>
    <property type="match status" value="1"/>
</dbReference>
<sequence length="312" mass="36528">MLPFVQLAQFREIRPHIRFAHYTDYPMKVPSRYIRDHELIFVDRGRGTVFTEHGAFPYAERSLLMVPPGVLHSFKDDPDPSTGHAHWAVHFDWEPHKSEGLVYIVGDEEGPIRQDETPREAAELSSLWLPNMVRIDRAGDEIQALVRRIADAFSDDRPFRKLELQTSFLQLLLLLAERLHDGTLSCTLLTDRKKNGKPRDRSDITHYILKMHDAVRQNAVSDGILHQWQETVFFSAPHFHRLFKEQTGNTPHEYLTKLRMEKGALLLLGTKLPVQEIAYACGYEDSKYFSRLFRQYEKFSPMQYRRHFLRAK</sequence>
<dbReference type="PRINTS" id="PR00032">
    <property type="entry name" value="HTHARAC"/>
</dbReference>
<proteinExistence type="predicted"/>
<comment type="caution">
    <text evidence="5">The sequence shown here is derived from an EMBL/GenBank/DDBJ whole genome shotgun (WGS) entry which is preliminary data.</text>
</comment>
<dbReference type="InterPro" id="IPR018060">
    <property type="entry name" value="HTH_AraC"/>
</dbReference>
<accession>A0ABW0I1G0</accession>
<dbReference type="PANTHER" id="PTHR43280">
    <property type="entry name" value="ARAC-FAMILY TRANSCRIPTIONAL REGULATOR"/>
    <property type="match status" value="1"/>
</dbReference>
<dbReference type="Pfam" id="PF12833">
    <property type="entry name" value="HTH_18"/>
    <property type="match status" value="1"/>
</dbReference>
<organism evidence="5 6">
    <name type="scientific">Cohnella soli</name>
    <dbReference type="NCBI Taxonomy" id="425005"/>
    <lineage>
        <taxon>Bacteria</taxon>
        <taxon>Bacillati</taxon>
        <taxon>Bacillota</taxon>
        <taxon>Bacilli</taxon>
        <taxon>Bacillales</taxon>
        <taxon>Paenibacillaceae</taxon>
        <taxon>Cohnella</taxon>
    </lineage>
</organism>
<dbReference type="RefSeq" id="WP_378138270.1">
    <property type="nucleotide sequence ID" value="NZ_JBHSMI010000052.1"/>
</dbReference>
<keyword evidence="2" id="KW-0238">DNA-binding</keyword>
<dbReference type="InterPro" id="IPR009057">
    <property type="entry name" value="Homeodomain-like_sf"/>
</dbReference>
<evidence type="ECO:0000256" key="2">
    <source>
        <dbReference type="ARBA" id="ARBA00023125"/>
    </source>
</evidence>